<evidence type="ECO:0000313" key="3">
    <source>
        <dbReference type="Proteomes" id="UP001551675"/>
    </source>
</evidence>
<name>A0ABV3GA14_MICGL</name>
<comment type="caution">
    <text evidence="2">The sequence shown here is derived from an EMBL/GenBank/DDBJ whole genome shotgun (WGS) entry which is preliminary data.</text>
</comment>
<dbReference type="Pfam" id="PF01381">
    <property type="entry name" value="HTH_3"/>
    <property type="match status" value="1"/>
</dbReference>
<organism evidence="2 3">
    <name type="scientific">Microtetraspora glauca</name>
    <dbReference type="NCBI Taxonomy" id="1996"/>
    <lineage>
        <taxon>Bacteria</taxon>
        <taxon>Bacillati</taxon>
        <taxon>Actinomycetota</taxon>
        <taxon>Actinomycetes</taxon>
        <taxon>Streptosporangiales</taxon>
        <taxon>Streptosporangiaceae</taxon>
        <taxon>Microtetraspora</taxon>
    </lineage>
</organism>
<dbReference type="PROSITE" id="PS50943">
    <property type="entry name" value="HTH_CROC1"/>
    <property type="match status" value="1"/>
</dbReference>
<dbReference type="InterPro" id="IPR001387">
    <property type="entry name" value="Cro/C1-type_HTH"/>
</dbReference>
<reference evidence="2 3" key="1">
    <citation type="submission" date="2024-06" db="EMBL/GenBank/DDBJ databases">
        <title>The Natural Products Discovery Center: Release of the First 8490 Sequenced Strains for Exploring Actinobacteria Biosynthetic Diversity.</title>
        <authorList>
            <person name="Kalkreuter E."/>
            <person name="Kautsar S.A."/>
            <person name="Yang D."/>
            <person name="Bader C.D."/>
            <person name="Teijaro C.N."/>
            <person name="Fluegel L."/>
            <person name="Davis C.M."/>
            <person name="Simpson J.R."/>
            <person name="Lauterbach L."/>
            <person name="Steele A.D."/>
            <person name="Gui C."/>
            <person name="Meng S."/>
            <person name="Li G."/>
            <person name="Viehrig K."/>
            <person name="Ye F."/>
            <person name="Su P."/>
            <person name="Kiefer A.F."/>
            <person name="Nichols A."/>
            <person name="Cepeda A.J."/>
            <person name="Yan W."/>
            <person name="Fan B."/>
            <person name="Jiang Y."/>
            <person name="Adhikari A."/>
            <person name="Zheng C.-J."/>
            <person name="Schuster L."/>
            <person name="Cowan T.M."/>
            <person name="Smanski M.J."/>
            <person name="Chevrette M.G."/>
            <person name="De Carvalho L.P.S."/>
            <person name="Shen B."/>
        </authorList>
    </citation>
    <scope>NUCLEOTIDE SEQUENCE [LARGE SCALE GENOMIC DNA]</scope>
    <source>
        <strain evidence="2 3">NPDC050100</strain>
    </source>
</reference>
<dbReference type="Gene3D" id="1.10.260.40">
    <property type="entry name" value="lambda repressor-like DNA-binding domains"/>
    <property type="match status" value="1"/>
</dbReference>
<dbReference type="EMBL" id="JBFALK010000003">
    <property type="protein sequence ID" value="MEV0968473.1"/>
    <property type="molecule type" value="Genomic_DNA"/>
</dbReference>
<keyword evidence="3" id="KW-1185">Reference proteome</keyword>
<dbReference type="CDD" id="cd00093">
    <property type="entry name" value="HTH_XRE"/>
    <property type="match status" value="1"/>
</dbReference>
<dbReference type="SUPFAM" id="SSF47413">
    <property type="entry name" value="lambda repressor-like DNA-binding domains"/>
    <property type="match status" value="1"/>
</dbReference>
<feature type="domain" description="HTH cro/C1-type" evidence="1">
    <location>
        <begin position="10"/>
        <end position="50"/>
    </location>
</feature>
<dbReference type="InterPro" id="IPR010982">
    <property type="entry name" value="Lambda_DNA-bd_dom_sf"/>
</dbReference>
<evidence type="ECO:0000259" key="1">
    <source>
        <dbReference type="PROSITE" id="PS50943"/>
    </source>
</evidence>
<dbReference type="Proteomes" id="UP001551675">
    <property type="component" value="Unassembled WGS sequence"/>
</dbReference>
<sequence length="67" mass="6959">MAGQHNKSSLARKVGITRSYLVMIAGGQRTCSPDTADAIAAALHVRTDLLFTPAMADDSAATTPKGE</sequence>
<proteinExistence type="predicted"/>
<accession>A0ABV3GA14</accession>
<evidence type="ECO:0000313" key="2">
    <source>
        <dbReference type="EMBL" id="MEV0968473.1"/>
    </source>
</evidence>
<protein>
    <submittedName>
        <fullName evidence="2">Helix-turn-helix transcriptional regulator</fullName>
    </submittedName>
</protein>
<gene>
    <name evidence="2" type="ORF">AB0I59_07550</name>
</gene>
<dbReference type="RefSeq" id="WP_358131149.1">
    <property type="nucleotide sequence ID" value="NZ_JBFALK010000003.1"/>
</dbReference>